<gene>
    <name evidence="2" type="ORF">GIB67_019704</name>
</gene>
<feature type="compositionally biased region" description="Basic and acidic residues" evidence="1">
    <location>
        <begin position="265"/>
        <end position="277"/>
    </location>
</feature>
<comment type="caution">
    <text evidence="2">The sequence shown here is derived from an EMBL/GenBank/DDBJ whole genome shotgun (WGS) entry which is preliminary data.</text>
</comment>
<evidence type="ECO:0000256" key="1">
    <source>
        <dbReference type="SAM" id="MobiDB-lite"/>
    </source>
</evidence>
<proteinExistence type="predicted"/>
<dbReference type="AlphaFoldDB" id="A0A7J7MKC0"/>
<dbReference type="EMBL" id="JACGCM010001428">
    <property type="protein sequence ID" value="KAF6155178.1"/>
    <property type="molecule type" value="Genomic_DNA"/>
</dbReference>
<evidence type="ECO:0000313" key="3">
    <source>
        <dbReference type="Proteomes" id="UP000541444"/>
    </source>
</evidence>
<dbReference type="OrthoDB" id="2187at2759"/>
<evidence type="ECO:0000313" key="2">
    <source>
        <dbReference type="EMBL" id="KAF6155178.1"/>
    </source>
</evidence>
<keyword evidence="3" id="KW-1185">Reference proteome</keyword>
<sequence>MFSPWGEWIPYCEIDLEDEYFKVDDPMSLADLEETPQIQPSMSPSIISFVNPINCFEETMIETEYFSLSSNDFSDDDDDEIKYEYMESPSHYTIICEEFVDDDICTKVKKFEIVEPVVDVINLSFLSQSPYELPQSFFKPRPPDTNYNIRNQWVDDPSLQDIALLLGADSVLATHSQTAPIPMPTSPFHEPNGATMTINDFEDLYEDNSCCISINECLNYFEDSNDPKIREMLFQVLIKFIFPVQLVPGTEVAVAPKRRRTSVNSHRDSHTQGSRKEKSLIKALLRVQGPTKDWVHRCEVKGIDLSVVLTSVAFIHPEAANHSKLSNHQLIIIFRKSPPKEDMKIAETITRKSSSAAKDGAVSSFTDKEPTRHTIVHLLLSESVAKGHVMLPHSLRLYLRATLHSCKFVLDYVKEYDVPPQKDIPPLKLSPCRFKLYRKDEALKENGSNFPEKNGNRRMKNMAFRTNMLDIDGLMDWSTHEELVVSLSSQKSNFEVEEVTSQFCDKKVLQSFLHV</sequence>
<reference evidence="2 3" key="1">
    <citation type="journal article" date="2020" name="IScience">
        <title>Genome Sequencing of the Endangered Kingdonia uniflora (Circaeasteraceae, Ranunculales) Reveals Potential Mechanisms of Evolutionary Specialization.</title>
        <authorList>
            <person name="Sun Y."/>
            <person name="Deng T."/>
            <person name="Zhang A."/>
            <person name="Moore M.J."/>
            <person name="Landis J.B."/>
            <person name="Lin N."/>
            <person name="Zhang H."/>
            <person name="Zhang X."/>
            <person name="Huang J."/>
            <person name="Zhang X."/>
            <person name="Sun H."/>
            <person name="Wang H."/>
        </authorList>
    </citation>
    <scope>NUCLEOTIDE SEQUENCE [LARGE SCALE GENOMIC DNA]</scope>
    <source>
        <strain evidence="2">TB1705</strain>
        <tissue evidence="2">Leaf</tissue>
    </source>
</reference>
<protein>
    <submittedName>
        <fullName evidence="2">Uncharacterized protein</fullName>
    </submittedName>
</protein>
<accession>A0A7J7MKC0</accession>
<dbReference type="Proteomes" id="UP000541444">
    <property type="component" value="Unassembled WGS sequence"/>
</dbReference>
<organism evidence="2 3">
    <name type="scientific">Kingdonia uniflora</name>
    <dbReference type="NCBI Taxonomy" id="39325"/>
    <lineage>
        <taxon>Eukaryota</taxon>
        <taxon>Viridiplantae</taxon>
        <taxon>Streptophyta</taxon>
        <taxon>Embryophyta</taxon>
        <taxon>Tracheophyta</taxon>
        <taxon>Spermatophyta</taxon>
        <taxon>Magnoliopsida</taxon>
        <taxon>Ranunculales</taxon>
        <taxon>Circaeasteraceae</taxon>
        <taxon>Kingdonia</taxon>
    </lineage>
</organism>
<feature type="region of interest" description="Disordered" evidence="1">
    <location>
        <begin position="257"/>
        <end position="277"/>
    </location>
</feature>
<name>A0A7J7MKC0_9MAGN</name>